<organism evidence="1 2">
    <name type="scientific">Streptosporangium amethystogenes subsp. fukuiense</name>
    <dbReference type="NCBI Taxonomy" id="698418"/>
    <lineage>
        <taxon>Bacteria</taxon>
        <taxon>Bacillati</taxon>
        <taxon>Actinomycetota</taxon>
        <taxon>Actinomycetes</taxon>
        <taxon>Streptosporangiales</taxon>
        <taxon>Streptosporangiaceae</taxon>
        <taxon>Streptosporangium</taxon>
    </lineage>
</organism>
<accession>A0ABW2TE63</accession>
<dbReference type="Proteomes" id="UP001596514">
    <property type="component" value="Unassembled WGS sequence"/>
</dbReference>
<proteinExistence type="predicted"/>
<dbReference type="EMBL" id="JBHTEE010000001">
    <property type="protein sequence ID" value="MFC7606577.1"/>
    <property type="molecule type" value="Genomic_DNA"/>
</dbReference>
<evidence type="ECO:0000313" key="2">
    <source>
        <dbReference type="Proteomes" id="UP001596514"/>
    </source>
</evidence>
<keyword evidence="2" id="KW-1185">Reference proteome</keyword>
<sequence>MPRDVPLYMWNFGGYKHGATPSGKENRHTFGGLTNAAFRMIPLLESGRNADWPF</sequence>
<name>A0ABW2TE63_9ACTN</name>
<gene>
    <name evidence="1" type="ORF">ACFQVD_41425</name>
</gene>
<protein>
    <submittedName>
        <fullName evidence="1">Uncharacterized protein</fullName>
    </submittedName>
</protein>
<dbReference type="RefSeq" id="WP_343962834.1">
    <property type="nucleotide sequence ID" value="NZ_BAAAGK010000013.1"/>
</dbReference>
<comment type="caution">
    <text evidence="1">The sequence shown here is derived from an EMBL/GenBank/DDBJ whole genome shotgun (WGS) entry which is preliminary data.</text>
</comment>
<reference evidence="2" key="1">
    <citation type="journal article" date="2019" name="Int. J. Syst. Evol. Microbiol.">
        <title>The Global Catalogue of Microorganisms (GCM) 10K type strain sequencing project: providing services to taxonomists for standard genome sequencing and annotation.</title>
        <authorList>
            <consortium name="The Broad Institute Genomics Platform"/>
            <consortium name="The Broad Institute Genome Sequencing Center for Infectious Disease"/>
            <person name="Wu L."/>
            <person name="Ma J."/>
        </authorList>
    </citation>
    <scope>NUCLEOTIDE SEQUENCE [LARGE SCALE GENOMIC DNA]</scope>
    <source>
        <strain evidence="2">JCM 10083</strain>
    </source>
</reference>
<evidence type="ECO:0000313" key="1">
    <source>
        <dbReference type="EMBL" id="MFC7606577.1"/>
    </source>
</evidence>